<dbReference type="OrthoDB" id="3139at2157"/>
<organism evidence="2 3">
    <name type="scientific">Candidatus Nitrosopumilus salarius BD31</name>
    <dbReference type="NCBI Taxonomy" id="859350"/>
    <lineage>
        <taxon>Archaea</taxon>
        <taxon>Nitrososphaerota</taxon>
        <taxon>Nitrososphaeria</taxon>
        <taxon>Nitrosopumilales</taxon>
        <taxon>Nitrosopumilaceae</taxon>
        <taxon>Nitrosopumilus</taxon>
    </lineage>
</organism>
<name>I3D2T1_9ARCH</name>
<dbReference type="SUPFAM" id="SSF117070">
    <property type="entry name" value="LEA14-like"/>
    <property type="match status" value="1"/>
</dbReference>
<comment type="caution">
    <text evidence="2">The sequence shown here is derived from an EMBL/GenBank/DDBJ whole genome shotgun (WGS) entry which is preliminary data.</text>
</comment>
<keyword evidence="1" id="KW-0812">Transmembrane</keyword>
<evidence type="ECO:0000313" key="2">
    <source>
        <dbReference type="EMBL" id="EIJ66024.1"/>
    </source>
</evidence>
<dbReference type="Proteomes" id="UP000003423">
    <property type="component" value="Unassembled WGS sequence"/>
</dbReference>
<feature type="transmembrane region" description="Helical" evidence="1">
    <location>
        <begin position="6"/>
        <end position="26"/>
    </location>
</feature>
<dbReference type="AlphaFoldDB" id="I3D2T1"/>
<accession>I3D2T1</accession>
<keyword evidence="3" id="KW-1185">Reference proteome</keyword>
<dbReference type="PATRIC" id="fig|859350.6.peg.1056"/>
<evidence type="ECO:0000256" key="1">
    <source>
        <dbReference type="SAM" id="Phobius"/>
    </source>
</evidence>
<dbReference type="InterPro" id="IPR013783">
    <property type="entry name" value="Ig-like_fold"/>
</dbReference>
<sequence length="241" mass="26722">MNGFAIGGIVFLAIVVIILGLFAYSYTQLGVNLSKVEFQSIDWEPISWETLLRVGLNTLSGNWFNAAFDLIHGINLNLIFGLSNNGLLPVYIPDLHYDVLINDVPIGYGDSEINTMINPGETKEIISFQNIQKNRMAPAAISIINADGVMNVKVKGTAYFQLFAWKMPIPFESIKQISIYDEVRNKINAEIQKNLAEQNPKSLTCGNGTHIENGKCIPDSIMEGVAGIFDEIKKQIDDLLK</sequence>
<dbReference type="Gene3D" id="2.60.40.10">
    <property type="entry name" value="Immunoglobulins"/>
    <property type="match status" value="1"/>
</dbReference>
<gene>
    <name evidence="2" type="ORF">BD31_I0128</name>
</gene>
<dbReference type="RefSeq" id="WP_008299506.1">
    <property type="nucleotide sequence ID" value="NZ_AEXL02000090.1"/>
</dbReference>
<protein>
    <submittedName>
        <fullName evidence="2">Uncharacterized protein</fullName>
    </submittedName>
</protein>
<keyword evidence="1" id="KW-1133">Transmembrane helix</keyword>
<reference evidence="2 3" key="1">
    <citation type="journal article" date="2012" name="J. Bacteriol.">
        <title>Genome sequence of "Candidatus Nitrosopumilus salaria" BD31, an ammonia-oxidizing archaeon from the San Francisco Bay estuary.</title>
        <authorList>
            <person name="Mosier A.C."/>
            <person name="Allen E.E."/>
            <person name="Kim M."/>
            <person name="Ferriera S."/>
            <person name="Francis C.A."/>
        </authorList>
    </citation>
    <scope>NUCLEOTIDE SEQUENCE [LARGE SCALE GENOMIC DNA]</scope>
    <source>
        <strain evidence="2 3">BD31</strain>
    </source>
</reference>
<dbReference type="EMBL" id="AEXL02000090">
    <property type="protein sequence ID" value="EIJ66024.1"/>
    <property type="molecule type" value="Genomic_DNA"/>
</dbReference>
<proteinExistence type="predicted"/>
<evidence type="ECO:0000313" key="3">
    <source>
        <dbReference type="Proteomes" id="UP000003423"/>
    </source>
</evidence>
<keyword evidence="1" id="KW-0472">Membrane</keyword>